<feature type="domain" description="Integral membrane bound transporter" evidence="6">
    <location>
        <begin position="200"/>
        <end position="325"/>
    </location>
</feature>
<dbReference type="InterPro" id="IPR049453">
    <property type="entry name" value="Memb_transporter_dom"/>
</dbReference>
<comment type="subcellular location">
    <subcellularLocation>
        <location evidence="1">Membrane</location>
        <topology evidence="1">Multi-pass membrane protein</topology>
    </subcellularLocation>
</comment>
<gene>
    <name evidence="7" type="ORF">KG104_01495</name>
</gene>
<evidence type="ECO:0000313" key="8">
    <source>
        <dbReference type="Proteomes" id="UP000680588"/>
    </source>
</evidence>
<proteinExistence type="predicted"/>
<keyword evidence="4 5" id="KW-0472">Membrane</keyword>
<dbReference type="Pfam" id="PF13515">
    <property type="entry name" value="FUSC_2"/>
    <property type="match status" value="1"/>
</dbReference>
<name>A0A975S649_9MICC</name>
<organism evidence="7 8">
    <name type="scientific">Arthrobacter sunyaminii</name>
    <dbReference type="NCBI Taxonomy" id="2816859"/>
    <lineage>
        <taxon>Bacteria</taxon>
        <taxon>Bacillati</taxon>
        <taxon>Actinomycetota</taxon>
        <taxon>Actinomycetes</taxon>
        <taxon>Micrococcales</taxon>
        <taxon>Micrococcaceae</taxon>
        <taxon>Arthrobacter</taxon>
    </lineage>
</organism>
<feature type="transmembrane region" description="Helical" evidence="5">
    <location>
        <begin position="212"/>
        <end position="228"/>
    </location>
</feature>
<feature type="transmembrane region" description="Helical" evidence="5">
    <location>
        <begin position="185"/>
        <end position="206"/>
    </location>
</feature>
<dbReference type="GO" id="GO:0016020">
    <property type="term" value="C:membrane"/>
    <property type="evidence" value="ECO:0007669"/>
    <property type="project" value="UniProtKB-SubCell"/>
</dbReference>
<feature type="transmembrane region" description="Helical" evidence="5">
    <location>
        <begin position="235"/>
        <end position="254"/>
    </location>
</feature>
<feature type="transmembrane region" description="Helical" evidence="5">
    <location>
        <begin position="92"/>
        <end position="113"/>
    </location>
</feature>
<evidence type="ECO:0000256" key="5">
    <source>
        <dbReference type="SAM" id="Phobius"/>
    </source>
</evidence>
<feature type="transmembrane region" description="Helical" evidence="5">
    <location>
        <begin position="142"/>
        <end position="164"/>
    </location>
</feature>
<dbReference type="KEGG" id="asun:KG104_01495"/>
<dbReference type="AlphaFoldDB" id="A0A975S649"/>
<evidence type="ECO:0000259" key="6">
    <source>
        <dbReference type="Pfam" id="PF13515"/>
    </source>
</evidence>
<evidence type="ECO:0000313" key="7">
    <source>
        <dbReference type="EMBL" id="QWQ36529.1"/>
    </source>
</evidence>
<feature type="transmembrane region" description="Helical" evidence="5">
    <location>
        <begin position="312"/>
        <end position="331"/>
    </location>
</feature>
<dbReference type="EMBL" id="CP076456">
    <property type="protein sequence ID" value="QWQ36529.1"/>
    <property type="molecule type" value="Genomic_DNA"/>
</dbReference>
<keyword evidence="3 5" id="KW-1133">Transmembrane helix</keyword>
<evidence type="ECO:0000256" key="4">
    <source>
        <dbReference type="ARBA" id="ARBA00023136"/>
    </source>
</evidence>
<feature type="transmembrane region" description="Helical" evidence="5">
    <location>
        <begin position="68"/>
        <end position="86"/>
    </location>
</feature>
<evidence type="ECO:0000256" key="2">
    <source>
        <dbReference type="ARBA" id="ARBA00022692"/>
    </source>
</evidence>
<accession>A0A975S649</accession>
<dbReference type="Proteomes" id="UP000680588">
    <property type="component" value="Chromosome"/>
</dbReference>
<reference evidence="7" key="1">
    <citation type="submission" date="2021-06" db="EMBL/GenBank/DDBJ databases">
        <title>Novel species in genus Arthrobacter.</title>
        <authorList>
            <person name="Zhang G."/>
        </authorList>
    </citation>
    <scope>NUCLEOTIDE SEQUENCE</scope>
    <source>
        <strain evidence="7">Zg-ZUI122</strain>
    </source>
</reference>
<keyword evidence="2 5" id="KW-0812">Transmembrane</keyword>
<evidence type="ECO:0000256" key="3">
    <source>
        <dbReference type="ARBA" id="ARBA00022989"/>
    </source>
</evidence>
<protein>
    <submittedName>
        <fullName evidence="7">FUSC family protein</fullName>
    </submittedName>
</protein>
<keyword evidence="8" id="KW-1185">Reference proteome</keyword>
<sequence>MNLLRDMFRIAPANNDHQVAVRCGLGVGIPLLLLLAFGRIDLAIFATFGAFTGIYGRNEPHRQRFGHQLRAGALMLAVITAGALTSRLEPDAWGIVLGTTAVAGLGTLGTGFWRLRPTGSLFHIFAYAAISSVPNQPPVWQALLVAVGTVSFSVLLGLSGRLHSAHRTPWVKPERPRFTAAQRRTVWIDAGLYAIAAAVAGSIATLMGIGHNYWAMVAATVPLVGVGVRHRLYRGLHRILGTFAGLVLTALILLPGLEPWQMVVVIALLQFGAEMLVVRQYALAQVVVTPLALVSTELAHPSNSALLIKDRAVETVIGAAVGMVMVLIIHLHSRRTRRRAHPEAASGQLPSASRP</sequence>
<evidence type="ECO:0000256" key="1">
    <source>
        <dbReference type="ARBA" id="ARBA00004141"/>
    </source>
</evidence>
<feature type="transmembrane region" description="Helical" evidence="5">
    <location>
        <begin position="31"/>
        <end position="56"/>
    </location>
</feature>